<dbReference type="Pfam" id="PF00450">
    <property type="entry name" value="Peptidase_S10"/>
    <property type="match status" value="1"/>
</dbReference>
<dbReference type="EMBL" id="DS985264">
    <property type="protein sequence ID" value="EDV19963.1"/>
    <property type="molecule type" value="Genomic_DNA"/>
</dbReference>
<dbReference type="PANTHER" id="PTHR11802">
    <property type="entry name" value="SERINE PROTEASE FAMILY S10 SERINE CARBOXYPEPTIDASE"/>
    <property type="match status" value="1"/>
</dbReference>
<evidence type="ECO:0000313" key="4">
    <source>
        <dbReference type="Proteomes" id="UP000009022"/>
    </source>
</evidence>
<organism evidence="3 4">
    <name type="scientific">Trichoplax adhaerens</name>
    <name type="common">Trichoplax reptans</name>
    <dbReference type="NCBI Taxonomy" id="10228"/>
    <lineage>
        <taxon>Eukaryota</taxon>
        <taxon>Metazoa</taxon>
        <taxon>Placozoa</taxon>
        <taxon>Uniplacotomia</taxon>
        <taxon>Trichoplacea</taxon>
        <taxon>Trichoplacidae</taxon>
        <taxon>Trichoplax</taxon>
    </lineage>
</organism>
<dbReference type="HOGENOM" id="CLU_008523_13_3_1"/>
<dbReference type="GO" id="GO:0004185">
    <property type="term" value="F:serine-type carboxypeptidase activity"/>
    <property type="evidence" value="ECO:0000318"/>
    <property type="project" value="GO_Central"/>
</dbReference>
<dbReference type="SUPFAM" id="SSF53474">
    <property type="entry name" value="alpha/beta-Hydrolases"/>
    <property type="match status" value="1"/>
</dbReference>
<reference evidence="3 4" key="1">
    <citation type="journal article" date="2008" name="Nature">
        <title>The Trichoplax genome and the nature of placozoans.</title>
        <authorList>
            <person name="Srivastava M."/>
            <person name="Begovic E."/>
            <person name="Chapman J."/>
            <person name="Putnam N.H."/>
            <person name="Hellsten U."/>
            <person name="Kawashima T."/>
            <person name="Kuo A."/>
            <person name="Mitros T."/>
            <person name="Salamov A."/>
            <person name="Carpenter M.L."/>
            <person name="Signorovitch A.Y."/>
            <person name="Moreno M.A."/>
            <person name="Kamm K."/>
            <person name="Grimwood J."/>
            <person name="Schmutz J."/>
            <person name="Shapiro H."/>
            <person name="Grigoriev I.V."/>
            <person name="Buss L.W."/>
            <person name="Schierwater B."/>
            <person name="Dellaporta S.L."/>
            <person name="Rokhsar D.S."/>
        </authorList>
    </citation>
    <scope>NUCLEOTIDE SEQUENCE [LARGE SCALE GENOMIC DNA]</scope>
    <source>
        <strain evidence="3 4">Grell-BS-1999</strain>
    </source>
</reference>
<keyword evidence="2" id="KW-0732">Signal</keyword>
<dbReference type="GO" id="GO:0006508">
    <property type="term" value="P:proteolysis"/>
    <property type="evidence" value="ECO:0007669"/>
    <property type="project" value="UniProtKB-KW"/>
</dbReference>
<feature type="signal peptide" evidence="2">
    <location>
        <begin position="1"/>
        <end position="20"/>
    </location>
</feature>
<accession>B3SBA1</accession>
<dbReference type="InParanoid" id="B3SBA1"/>
<dbReference type="GeneID" id="6758728"/>
<dbReference type="InterPro" id="IPR001563">
    <property type="entry name" value="Peptidase_S10"/>
</dbReference>
<dbReference type="InterPro" id="IPR033124">
    <property type="entry name" value="Ser_caboxypep_his_AS"/>
</dbReference>
<dbReference type="PROSITE" id="PS00560">
    <property type="entry name" value="CARBOXYPEPT_SER_HIS"/>
    <property type="match status" value="1"/>
</dbReference>
<name>B3SBA1_TRIAD</name>
<keyword evidence="2" id="KW-0121">Carboxypeptidase</keyword>
<evidence type="ECO:0000256" key="2">
    <source>
        <dbReference type="RuleBase" id="RU361156"/>
    </source>
</evidence>
<dbReference type="AlphaFoldDB" id="B3SBA1"/>
<sequence length="460" mass="51815">MKTLICLTLAVLVFCSYVDAAPKGDLITSLPGVPHQPKFKQYSGYLDALNGNKFFYWFVESRKKPSAAPLILWLTGGPGCSSLLALLSENGPYGVKTDGKHLTYRNTSWNDFANVIYLESPAGVGFSYNPKKNYTWNDDAVADNNHAALKSFFKKFPEFAKNEFYVTGESYGGIYIPTLAVRLMNDSKINFKAFAVGNGLSDTRFNDDTMIYFAYYHGIFGQRIWSQLQKYCCTHGSCNFHNPKNSHCTTALTAAQKIMGNDLNNYDIYADCEGCAPAKFMDSQAKILYRYLHPELFPSVGDHSFGSDQLPVHVIAYLNIKAVQKALHVAPHLPKWGGCSNIVSAHYTTTYNSAIKLYPKLLKKYRALVYNGDVDMVCNFLGDQMAVHSLNRKQVKPRQPWFYSDSNGKQVGGYVIRFDKLDFLTVRGAGHQVPTYRPKQAYQMIYNFIHNKPYSTKVVP</sequence>
<dbReference type="MEROPS" id="S10.002"/>
<protein>
    <recommendedName>
        <fullName evidence="2">Carboxypeptidase</fullName>
        <ecNumber evidence="2">3.4.16.-</ecNumber>
    </recommendedName>
</protein>
<dbReference type="OMA" id="GDWMKPF"/>
<evidence type="ECO:0000313" key="3">
    <source>
        <dbReference type="EMBL" id="EDV19963.1"/>
    </source>
</evidence>
<dbReference type="PRINTS" id="PR00724">
    <property type="entry name" value="CRBOXYPTASEC"/>
</dbReference>
<dbReference type="InterPro" id="IPR018202">
    <property type="entry name" value="Ser_caboxypep_ser_AS"/>
</dbReference>
<evidence type="ECO:0000256" key="1">
    <source>
        <dbReference type="ARBA" id="ARBA00009431"/>
    </source>
</evidence>
<dbReference type="Gene3D" id="3.40.50.1820">
    <property type="entry name" value="alpha/beta hydrolase"/>
    <property type="match status" value="1"/>
</dbReference>
<dbReference type="CTD" id="6758728"/>
<keyword evidence="2" id="KW-0378">Hydrolase</keyword>
<dbReference type="Proteomes" id="UP000009022">
    <property type="component" value="Unassembled WGS sequence"/>
</dbReference>
<dbReference type="PROSITE" id="PS00131">
    <property type="entry name" value="CARBOXYPEPT_SER_SER"/>
    <property type="match status" value="1"/>
</dbReference>
<dbReference type="RefSeq" id="XP_002117553.1">
    <property type="nucleotide sequence ID" value="XM_002117517.1"/>
</dbReference>
<dbReference type="OrthoDB" id="1022205at2759"/>
<proteinExistence type="inferred from homology"/>
<dbReference type="InterPro" id="IPR029058">
    <property type="entry name" value="AB_hydrolase_fold"/>
</dbReference>
<comment type="similarity">
    <text evidence="1 2">Belongs to the peptidase S10 family.</text>
</comment>
<dbReference type="PANTHER" id="PTHR11802:SF201">
    <property type="entry name" value="CARBOXYPEPTIDASE"/>
    <property type="match status" value="1"/>
</dbReference>
<dbReference type="eggNOG" id="KOG1282">
    <property type="taxonomic scope" value="Eukaryota"/>
</dbReference>
<dbReference type="KEGG" id="tad:TRIADDRAFT_64355"/>
<keyword evidence="4" id="KW-1185">Reference proteome</keyword>
<keyword evidence="2" id="KW-0645">Protease</keyword>
<dbReference type="EC" id="3.4.16.-" evidence="2"/>
<feature type="chain" id="PRO_5005122933" description="Carboxypeptidase" evidence="2">
    <location>
        <begin position="21"/>
        <end position="460"/>
    </location>
</feature>
<gene>
    <name evidence="3" type="ORF">TRIADDRAFT_64355</name>
</gene>
<dbReference type="FunFam" id="3.40.50.1820:FF:000055">
    <property type="entry name" value="Carboxypeptidase"/>
    <property type="match status" value="1"/>
</dbReference>
<dbReference type="PhylomeDB" id="B3SBA1"/>